<dbReference type="EMBL" id="CP006585">
    <property type="protein sequence ID" value="AGW13842.1"/>
    <property type="molecule type" value="Genomic_DNA"/>
</dbReference>
<dbReference type="Gene3D" id="1.10.10.2830">
    <property type="match status" value="1"/>
</dbReference>
<dbReference type="Proteomes" id="UP000016587">
    <property type="component" value="Chromosome"/>
</dbReference>
<dbReference type="AlphaFoldDB" id="T2GD47"/>
<dbReference type="PATRIC" id="fig|1121448.10.peg.2028"/>
<keyword evidence="5" id="KW-1185">Reference proteome</keyword>
<dbReference type="SUPFAM" id="SSF109709">
    <property type="entry name" value="KorB DNA-binding domain-like"/>
    <property type="match status" value="1"/>
</dbReference>
<dbReference type="Pfam" id="PF17762">
    <property type="entry name" value="HTH_ParB"/>
    <property type="match status" value="1"/>
</dbReference>
<dbReference type="SMART" id="SM00470">
    <property type="entry name" value="ParB"/>
    <property type="match status" value="1"/>
</dbReference>
<evidence type="ECO:0000259" key="3">
    <source>
        <dbReference type="SMART" id="SM00470"/>
    </source>
</evidence>
<keyword evidence="1" id="KW-0159">Chromosome partition</keyword>
<dbReference type="SUPFAM" id="SSF110849">
    <property type="entry name" value="ParB/Sulfiredoxin"/>
    <property type="match status" value="1"/>
</dbReference>
<reference evidence="5" key="2">
    <citation type="submission" date="2013-07" db="EMBL/GenBank/DDBJ databases">
        <authorList>
            <person name="Morais-Silva F.O."/>
            <person name="Rezende A.M."/>
            <person name="Pimentel C."/>
            <person name="Resende D.M."/>
            <person name="Santos C.I."/>
            <person name="Clemente C."/>
            <person name="de Oliveira L.M."/>
            <person name="da Silva S.M."/>
            <person name="Costa D.A."/>
            <person name="Varela-Raposo A."/>
            <person name="Horacio E.C.A."/>
            <person name="Matos M."/>
            <person name="Flores O."/>
            <person name="Ruiz J.C."/>
            <person name="Rodrigues-Pousada C."/>
        </authorList>
    </citation>
    <scope>NUCLEOTIDE SEQUENCE [LARGE SCALE GENOMIC DNA]</scope>
    <source>
        <strain evidence="5">ATCC 19364 / DSM 1382 / NCIMB 9332 / VKM B-1759</strain>
    </source>
</reference>
<dbReference type="OrthoDB" id="9802051at2"/>
<dbReference type="RefSeq" id="WP_021760755.1">
    <property type="nucleotide sequence ID" value="NC_022444.1"/>
</dbReference>
<dbReference type="Pfam" id="PF02195">
    <property type="entry name" value="ParB_N"/>
    <property type="match status" value="1"/>
</dbReference>
<dbReference type="Gene3D" id="3.90.1530.30">
    <property type="match status" value="1"/>
</dbReference>
<accession>T2GD47</accession>
<dbReference type="InterPro" id="IPR050336">
    <property type="entry name" value="Chromosome_partition/occlusion"/>
</dbReference>
<dbReference type="GO" id="GO:0007059">
    <property type="term" value="P:chromosome segregation"/>
    <property type="evidence" value="ECO:0007669"/>
    <property type="project" value="UniProtKB-KW"/>
</dbReference>
<dbReference type="HOGENOM" id="CLU_023853_0_1_7"/>
<evidence type="ECO:0000313" key="5">
    <source>
        <dbReference type="Proteomes" id="UP000016587"/>
    </source>
</evidence>
<dbReference type="STRING" id="1121448.DGI_2075"/>
<dbReference type="GO" id="GO:0005694">
    <property type="term" value="C:chromosome"/>
    <property type="evidence" value="ECO:0007669"/>
    <property type="project" value="TreeGrafter"/>
</dbReference>
<dbReference type="InterPro" id="IPR003115">
    <property type="entry name" value="ParB_N"/>
</dbReference>
<name>T2GD47_MEGG1</name>
<protein>
    <submittedName>
        <fullName evidence="4">Putative ParB-like partition protein</fullName>
    </submittedName>
</protein>
<reference evidence="4 5" key="1">
    <citation type="journal article" date="2013" name="J. Bacteriol.">
        <title>Roles of HynAB and Ech, the only two hydrogenases found in the model sulfate reducer Desulfovibrio gigas.</title>
        <authorList>
            <person name="Morais-Silva F.O."/>
            <person name="Santos C.I."/>
            <person name="Rodrigues R."/>
            <person name="Pereira I.A."/>
            <person name="Rodrigues-Pousada C."/>
        </authorList>
    </citation>
    <scope>NUCLEOTIDE SEQUENCE [LARGE SCALE GENOMIC DNA]</scope>
    <source>
        <strain evidence="5">ATCC 19364 / DSM 1382 / NCIMB 9332 / VKM B-1759</strain>
    </source>
</reference>
<dbReference type="KEGG" id="dgg:DGI_2075"/>
<feature type="domain" description="ParB-like N-terminal" evidence="3">
    <location>
        <begin position="23"/>
        <end position="129"/>
    </location>
</feature>
<sequence length="295" mass="33459">MADEFDVNAKVSDEAKYVDGKIYDLPVGDILEDKEQPRKFFDKQALEALKESIKAYGLMQPIVFRQREDDGKLIVVAGERRVKAIKSILRKAKENPDDPELQVLFQRFRTIPGMFVEGKHQEIALIENVQRENLNPVELAEGLAKLREEGKYGLDHLGTMIGKSMSSVSEILSINKIPEEILDEARKRKDVSQWVLVEVAKAKGPKAKAKKWDHLKDSGMTQAAYKKKKKEAAEMDEERGFNFGSSVRAVKTASTQLQKLKGPDIGSIQPEQREELRTQLETLRDELEQVLEGLK</sequence>
<evidence type="ECO:0000256" key="2">
    <source>
        <dbReference type="SAM" id="MobiDB-lite"/>
    </source>
</evidence>
<evidence type="ECO:0000313" key="4">
    <source>
        <dbReference type="EMBL" id="AGW13842.1"/>
    </source>
</evidence>
<feature type="region of interest" description="Disordered" evidence="2">
    <location>
        <begin position="254"/>
        <end position="273"/>
    </location>
</feature>
<proteinExistence type="predicted"/>
<evidence type="ECO:0000256" key="1">
    <source>
        <dbReference type="ARBA" id="ARBA00022829"/>
    </source>
</evidence>
<dbReference type="InterPro" id="IPR036086">
    <property type="entry name" value="ParB/Sulfiredoxin_sf"/>
</dbReference>
<dbReference type="InterPro" id="IPR041468">
    <property type="entry name" value="HTH_ParB/Spo0J"/>
</dbReference>
<dbReference type="PANTHER" id="PTHR33375:SF1">
    <property type="entry name" value="CHROMOSOME-PARTITIONING PROTEIN PARB-RELATED"/>
    <property type="match status" value="1"/>
</dbReference>
<dbReference type="PANTHER" id="PTHR33375">
    <property type="entry name" value="CHROMOSOME-PARTITIONING PROTEIN PARB-RELATED"/>
    <property type="match status" value="1"/>
</dbReference>
<gene>
    <name evidence="4" type="ORF">DGI_2075</name>
</gene>
<dbReference type="eggNOG" id="COG1475">
    <property type="taxonomic scope" value="Bacteria"/>
</dbReference>
<organism evidence="4 5">
    <name type="scientific">Megalodesulfovibrio gigas (strain ATCC 19364 / DSM 1382 / NCIMB 9332 / VKM B-1759)</name>
    <name type="common">Desulfovibrio gigas</name>
    <dbReference type="NCBI Taxonomy" id="1121448"/>
    <lineage>
        <taxon>Bacteria</taxon>
        <taxon>Pseudomonadati</taxon>
        <taxon>Thermodesulfobacteriota</taxon>
        <taxon>Desulfovibrionia</taxon>
        <taxon>Desulfovibrionales</taxon>
        <taxon>Desulfovibrionaceae</taxon>
        <taxon>Megalodesulfovibrio</taxon>
    </lineage>
</organism>